<feature type="transmembrane region" description="Helical" evidence="1">
    <location>
        <begin position="62"/>
        <end position="92"/>
    </location>
</feature>
<keyword evidence="1" id="KW-1133">Transmembrane helix</keyword>
<evidence type="ECO:0000313" key="2">
    <source>
        <dbReference type="EMBL" id="TDB42618.1"/>
    </source>
</evidence>
<dbReference type="EMBL" id="PUJY01000102">
    <property type="protein sequence ID" value="TDB42618.1"/>
    <property type="molecule type" value="Genomic_DNA"/>
</dbReference>
<name>A0A4R4IPR7_9GAMM</name>
<evidence type="ECO:0000256" key="1">
    <source>
        <dbReference type="SAM" id="Phobius"/>
    </source>
</evidence>
<reference evidence="2 3" key="1">
    <citation type="journal article" date="2019" name="Int. J. Syst. Evol. Microbiol.">
        <title>Photorhabdus khanii subsp. guanajuatensis subsp. nov., isolated from Heterorhabditis atacamensis, and Photorhabdus luminescens subsp. mexicana subsp. nov., isolated from Heterorhabditis mexicana entomopathogenic nematodes.</title>
        <authorList>
            <person name="Machado R.A.R."/>
            <person name="Bruno P."/>
            <person name="Arce C.C.M."/>
            <person name="Liechti N."/>
            <person name="Kohler A."/>
            <person name="Bernal J."/>
            <person name="Bruggmann R."/>
            <person name="Turlings T.C.J."/>
        </authorList>
    </citation>
    <scope>NUCLEOTIDE SEQUENCE [LARGE SCALE GENOMIC DNA]</scope>
    <source>
        <strain evidence="2 3">MEX20-17</strain>
    </source>
</reference>
<accession>A0A4R4IPR7</accession>
<comment type="caution">
    <text evidence="2">The sequence shown here is derived from an EMBL/GenBank/DDBJ whole genome shotgun (WGS) entry which is preliminary data.</text>
</comment>
<proteinExistence type="predicted"/>
<dbReference type="AlphaFoldDB" id="A0A4R4IPR7"/>
<keyword evidence="1" id="KW-0812">Transmembrane</keyword>
<dbReference type="RefSeq" id="WP_132356417.1">
    <property type="nucleotide sequence ID" value="NZ_CAWOJO010000102.1"/>
</dbReference>
<gene>
    <name evidence="2" type="ORF">C5467_23750</name>
</gene>
<dbReference type="Proteomes" id="UP000295598">
    <property type="component" value="Unassembled WGS sequence"/>
</dbReference>
<sequence>MSEIGKSDISAFFSAMKKYAIYALKIMPFYVVLSVFIVWGYLGHFSRLDLFMSSIDNKITLVYILISFFLISISISMIIIFPSFILILFSSFVDKSYIGSTRRIPSITYISSISMLASFFIFSSDAFLEFLKEYIYLEKVFFLLGKLLELF</sequence>
<feature type="transmembrane region" description="Helical" evidence="1">
    <location>
        <begin position="21"/>
        <end position="42"/>
    </location>
</feature>
<evidence type="ECO:0000313" key="3">
    <source>
        <dbReference type="Proteomes" id="UP000295598"/>
    </source>
</evidence>
<organism evidence="2 3">
    <name type="scientific">Photorhabdus khanii subsp. guanajuatensis</name>
    <dbReference type="NCBI Taxonomy" id="2100166"/>
    <lineage>
        <taxon>Bacteria</taxon>
        <taxon>Pseudomonadati</taxon>
        <taxon>Pseudomonadota</taxon>
        <taxon>Gammaproteobacteria</taxon>
        <taxon>Enterobacterales</taxon>
        <taxon>Morganellaceae</taxon>
        <taxon>Photorhabdus</taxon>
    </lineage>
</organism>
<protein>
    <submittedName>
        <fullName evidence="2">Uncharacterized protein</fullName>
    </submittedName>
</protein>
<keyword evidence="1" id="KW-0472">Membrane</keyword>
<feature type="transmembrane region" description="Helical" evidence="1">
    <location>
        <begin position="104"/>
        <end position="122"/>
    </location>
</feature>